<dbReference type="EMBL" id="NBTZ01000110">
    <property type="protein sequence ID" value="OTP70301.1"/>
    <property type="molecule type" value="Genomic_DNA"/>
</dbReference>
<protein>
    <submittedName>
        <fullName evidence="1">Uncharacterized protein</fullName>
    </submittedName>
</protein>
<sequence>MKGEAARSSPMALSKSASGIFGFGPRLRTTIGVTPALALARTA</sequence>
<name>A0A242MG76_CABSO</name>
<accession>A0A242MG76</accession>
<comment type="caution">
    <text evidence="1">The sequence shown here is derived from an EMBL/GenBank/DDBJ whole genome shotgun (WGS) entry which is preliminary data.</text>
</comment>
<reference evidence="1 2" key="1">
    <citation type="submission" date="2017-03" db="EMBL/GenBank/DDBJ databases">
        <title>Genome analysis of strain PAMC 26577.</title>
        <authorList>
            <person name="Oh H.-M."/>
            <person name="Yang J.-A."/>
        </authorList>
    </citation>
    <scope>NUCLEOTIDE SEQUENCE [LARGE SCALE GENOMIC DNA]</scope>
    <source>
        <strain evidence="1 2">PAMC 26577</strain>
    </source>
</reference>
<evidence type="ECO:0000313" key="2">
    <source>
        <dbReference type="Proteomes" id="UP000195221"/>
    </source>
</evidence>
<evidence type="ECO:0000313" key="1">
    <source>
        <dbReference type="EMBL" id="OTP70301.1"/>
    </source>
</evidence>
<organism evidence="1 2">
    <name type="scientific">Caballeronia sordidicola</name>
    <name type="common">Burkholderia sordidicola</name>
    <dbReference type="NCBI Taxonomy" id="196367"/>
    <lineage>
        <taxon>Bacteria</taxon>
        <taxon>Pseudomonadati</taxon>
        <taxon>Pseudomonadota</taxon>
        <taxon>Betaproteobacteria</taxon>
        <taxon>Burkholderiales</taxon>
        <taxon>Burkholderiaceae</taxon>
        <taxon>Caballeronia</taxon>
    </lineage>
</organism>
<dbReference type="Proteomes" id="UP000195221">
    <property type="component" value="Unassembled WGS sequence"/>
</dbReference>
<gene>
    <name evidence="1" type="ORF">PAMC26577_27490</name>
</gene>
<proteinExistence type="predicted"/>
<dbReference type="AlphaFoldDB" id="A0A242MG76"/>